<dbReference type="EMBL" id="KZ821625">
    <property type="protein sequence ID" value="PYH68897.1"/>
    <property type="molecule type" value="Genomic_DNA"/>
</dbReference>
<organism evidence="3 4">
    <name type="scientific">Aspergillus vadensis (strain CBS 113365 / IMI 142717 / IBT 24658)</name>
    <dbReference type="NCBI Taxonomy" id="1448311"/>
    <lineage>
        <taxon>Eukaryota</taxon>
        <taxon>Fungi</taxon>
        <taxon>Dikarya</taxon>
        <taxon>Ascomycota</taxon>
        <taxon>Pezizomycotina</taxon>
        <taxon>Eurotiomycetes</taxon>
        <taxon>Eurotiomycetidae</taxon>
        <taxon>Eurotiales</taxon>
        <taxon>Aspergillaceae</taxon>
        <taxon>Aspergillus</taxon>
        <taxon>Aspergillus subgen. Circumdati</taxon>
    </lineage>
</organism>
<protein>
    <submittedName>
        <fullName evidence="3">Uncharacterized protein</fullName>
    </submittedName>
</protein>
<feature type="transmembrane region" description="Helical" evidence="2">
    <location>
        <begin position="296"/>
        <end position="319"/>
    </location>
</feature>
<evidence type="ECO:0000313" key="3">
    <source>
        <dbReference type="EMBL" id="PYH68897.1"/>
    </source>
</evidence>
<feature type="transmembrane region" description="Helical" evidence="2">
    <location>
        <begin position="706"/>
        <end position="733"/>
    </location>
</feature>
<reference evidence="3" key="1">
    <citation type="submission" date="2016-12" db="EMBL/GenBank/DDBJ databases">
        <title>The genomes of Aspergillus section Nigri reveals drivers in fungal speciation.</title>
        <authorList>
            <consortium name="DOE Joint Genome Institute"/>
            <person name="Vesth T.C."/>
            <person name="Nybo J."/>
            <person name="Theobald S."/>
            <person name="Brandl J."/>
            <person name="Frisvad J.C."/>
            <person name="Nielsen K.F."/>
            <person name="Lyhne E.K."/>
            <person name="Kogle M.E."/>
            <person name="Kuo A."/>
            <person name="Riley R."/>
            <person name="Clum A."/>
            <person name="Nolan M."/>
            <person name="Lipzen A."/>
            <person name="Salamov A."/>
            <person name="Henrissat B."/>
            <person name="Wiebenga A."/>
            <person name="De Vries R.P."/>
            <person name="Grigoriev I.V."/>
            <person name="Mortensen U.H."/>
            <person name="Andersen M.R."/>
            <person name="Baker S.E."/>
        </authorList>
    </citation>
    <scope>NUCLEOTIDE SEQUENCE [LARGE SCALE GENOMIC DNA]</scope>
    <source>
        <strain evidence="3">CBS 113365</strain>
    </source>
</reference>
<keyword evidence="2" id="KW-0812">Transmembrane</keyword>
<feature type="transmembrane region" description="Helical" evidence="2">
    <location>
        <begin position="674"/>
        <end position="700"/>
    </location>
</feature>
<feature type="region of interest" description="Disordered" evidence="1">
    <location>
        <begin position="1"/>
        <end position="180"/>
    </location>
</feature>
<evidence type="ECO:0000256" key="1">
    <source>
        <dbReference type="SAM" id="MobiDB-lite"/>
    </source>
</evidence>
<sequence length="1467" mass="163326">MLAPGSGNVSLRTVSSSRPQLMHTQSQQSIAASDDYYSFSSPSSSARSRASGSRLTVARYATPNSHPPSRTPSPSISRTNLAPLPAGARSEHSLNVPSENRNFVTPPSQTIRAVEEEDPEPSPMSETTSRREPSDSYAGRPPTPGVDDSPYIHFAISQLTRDEEVAGPRRRSSLASNDSPLEPLLWDEGLGCFIRSPGQSATPPVRPPQQSTDSIGRAPQSSVDPESFVAVEPPHDSLLYPPLDYVPTVLRSWALAAIIICCLLMIAGLSFCNVWSRRHDGLWDYTGLGGSHYFVMQFLPQILGMIITIWTFVIQAAVYRIMPFAIMASERPLGHVLQSLPILSRNFLIPDFSYFRHGEGIVGFTLFTMWLSNLITLPLLSCLFQAKWFLIDGQGTWRWASVSAVGWTLVAIYALLTIGLLLLMFRFVRTWSGLMWDPVSLADLISIIQRSNILHDFEQSETLSNVGESLDPRFLRLGYWKLSNRADIFYGIGEVDAPVRTPSLHRKEKNLQMQSHGLSRVSFDVEQHGLAEKEEYYQHLYSPAIRYRWIPWFLRDGFVVLWTIIICALFIAFVLVSFIHDAIKDGFPPRLPTLPSTGAFSSSNFCYSFVPAFIGNVLFLAWQPIDVYFRALQPFAALASPTGARAEQSLLLSYTSCFPLQVTLAAILNKHYKVAWISFVSTMSAAIPILAGGMFIALYHPSDGTILISALMPAFYAIVAFCALYMVSFLCIWPRRCRRLPHDISTLADQMSFLYQSPLLADKILREPRSKADLVTRLVVAPPGDREHSMYGFGIYVPRTLVLPTDDTVTAMFFNSYIYSPRDPLILRGFMDILPDVFCYTQPGSHLHVGTLAVSYFSVAAWTGNRSFLQTAQQLFVRAIAKTREALQGDITHTVDDILMTILLLSTYEEFCAIKENRHPRRTHLRGAVALVNSKRPEQRSSIISLILENAVQVQLIKSSKGLAYPTMQTPNQWPLSPAAPQSASSQLLMITSELVGLRQAWDRFNEEGTNQVQDIHDILARAYSLDANLEAWKYALPEHWRPLPAVRIPQSVREAGMYKNRCDCYTDLWMAGTWNFYRDSRIVVQNIILRCLRILPDGVMLDQIQETINLIETLALDICATVPYILGSQTMSVHFSPQKIEYPEADGRRVTTPHYPTAALVGGWMVSSHLSNLELLCLSEEMNTWIRAQKERSETHLSYLQDINHTSSHIPFLSTFQPANPLQSTIVITTTATTTATTIPSPPPPPSPQPTNQTTKMLFSSLFSSSSSSSTPPQETPSSTPTTSEPPSQSSTPSTLQRSPSDEFNPPLPALWTPKTNLKLLLGGLAFFTFSIYSTRRAMNRKFLASIPPYYTSSVYHKPNVSGGAEAFEALHLATMNVLSFGMMGAGGLLYALDINGVEDMRKFVRKGMVEGDGALMRGEDKELEREVEGWVEKVLGEKFGKELQREKERSAAAAAAAAAGAEKKE</sequence>
<dbReference type="GeneID" id="37207666"/>
<name>A0A319B849_ASPVC</name>
<feature type="transmembrane region" description="Helical" evidence="2">
    <location>
        <begin position="406"/>
        <end position="425"/>
    </location>
</feature>
<feature type="transmembrane region" description="Helical" evidence="2">
    <location>
        <begin position="558"/>
        <end position="579"/>
    </location>
</feature>
<feature type="compositionally biased region" description="Polar residues" evidence="1">
    <location>
        <begin position="93"/>
        <end position="111"/>
    </location>
</feature>
<feature type="compositionally biased region" description="Polar residues" evidence="1">
    <location>
        <begin position="197"/>
        <end position="224"/>
    </location>
</feature>
<evidence type="ECO:0000313" key="4">
    <source>
        <dbReference type="Proteomes" id="UP000248405"/>
    </source>
</evidence>
<dbReference type="Pfam" id="PF11915">
    <property type="entry name" value="DUF3433"/>
    <property type="match status" value="2"/>
</dbReference>
<keyword evidence="4" id="KW-1185">Reference proteome</keyword>
<gene>
    <name evidence="3" type="ORF">BO88DRAFT_340807</name>
</gene>
<feature type="region of interest" description="Disordered" evidence="1">
    <location>
        <begin position="1234"/>
        <end position="1309"/>
    </location>
</feature>
<evidence type="ECO:0000256" key="2">
    <source>
        <dbReference type="SAM" id="Phobius"/>
    </source>
</evidence>
<feature type="transmembrane region" description="Helical" evidence="2">
    <location>
        <begin position="361"/>
        <end position="386"/>
    </location>
</feature>
<dbReference type="OrthoDB" id="3057599at2759"/>
<feature type="region of interest" description="Disordered" evidence="1">
    <location>
        <begin position="197"/>
        <end position="226"/>
    </location>
</feature>
<dbReference type="RefSeq" id="XP_025562691.1">
    <property type="nucleotide sequence ID" value="XM_025703074.1"/>
</dbReference>
<feature type="transmembrane region" description="Helical" evidence="2">
    <location>
        <begin position="599"/>
        <end position="622"/>
    </location>
</feature>
<dbReference type="PANTHER" id="PTHR37544">
    <property type="entry name" value="SPRAY-RELATED"/>
    <property type="match status" value="1"/>
</dbReference>
<feature type="compositionally biased region" description="Low complexity" evidence="1">
    <location>
        <begin position="1251"/>
        <end position="1300"/>
    </location>
</feature>
<feature type="compositionally biased region" description="Low complexity" evidence="1">
    <location>
        <begin position="29"/>
        <end position="53"/>
    </location>
</feature>
<feature type="transmembrane region" description="Helical" evidence="2">
    <location>
        <begin position="253"/>
        <end position="276"/>
    </location>
</feature>
<accession>A0A319B849</accession>
<feature type="compositionally biased region" description="Pro residues" evidence="1">
    <location>
        <begin position="1241"/>
        <end position="1250"/>
    </location>
</feature>
<dbReference type="InterPro" id="IPR021840">
    <property type="entry name" value="DUF3433"/>
</dbReference>
<feature type="compositionally biased region" description="Polar residues" evidence="1">
    <location>
        <begin position="7"/>
        <end position="28"/>
    </location>
</feature>
<keyword evidence="2" id="KW-0472">Membrane</keyword>
<keyword evidence="2" id="KW-1133">Transmembrane helix</keyword>
<dbReference type="Proteomes" id="UP000248405">
    <property type="component" value="Unassembled WGS sequence"/>
</dbReference>
<proteinExistence type="predicted"/>
<dbReference type="PANTHER" id="PTHR37544:SF1">
    <property type="entry name" value="PHOSPHORIBOSYLAMINOIMIDAZOLE-SUCCINOCARBOXAMIDE SYNTHASE"/>
    <property type="match status" value="1"/>
</dbReference>